<organism evidence="2 3">
    <name type="scientific">Pelosinus baikalensis</name>
    <dbReference type="NCBI Taxonomy" id="2892015"/>
    <lineage>
        <taxon>Bacteria</taxon>
        <taxon>Bacillati</taxon>
        <taxon>Bacillota</taxon>
        <taxon>Negativicutes</taxon>
        <taxon>Selenomonadales</taxon>
        <taxon>Sporomusaceae</taxon>
        <taxon>Pelosinus</taxon>
    </lineage>
</organism>
<dbReference type="RefSeq" id="WP_229537031.1">
    <property type="nucleotide sequence ID" value="NZ_JAJHJB010000050.1"/>
</dbReference>
<reference evidence="2" key="1">
    <citation type="submission" date="2021-11" db="EMBL/GenBank/DDBJ databases">
        <title>Description of a new species Pelosinus isolated from the bottom sediments of Lake Baikal.</title>
        <authorList>
            <person name="Zakharyuk A."/>
        </authorList>
    </citation>
    <scope>NUCLEOTIDE SEQUENCE</scope>
    <source>
        <strain evidence="2">Bkl1</strain>
    </source>
</reference>
<dbReference type="PRINTS" id="PR00111">
    <property type="entry name" value="ABHYDROLASE"/>
</dbReference>
<keyword evidence="3" id="KW-1185">Reference proteome</keyword>
<evidence type="ECO:0000313" key="3">
    <source>
        <dbReference type="Proteomes" id="UP001165492"/>
    </source>
</evidence>
<name>A0ABS8I0N1_9FIRM</name>
<comment type="caution">
    <text evidence="2">The sequence shown here is derived from an EMBL/GenBank/DDBJ whole genome shotgun (WGS) entry which is preliminary data.</text>
</comment>
<evidence type="ECO:0000259" key="1">
    <source>
        <dbReference type="Pfam" id="PF00561"/>
    </source>
</evidence>
<gene>
    <name evidence="2" type="ORF">LMF89_22665</name>
</gene>
<dbReference type="Pfam" id="PF00561">
    <property type="entry name" value="Abhydrolase_1"/>
    <property type="match status" value="1"/>
</dbReference>
<accession>A0ABS8I0N1</accession>
<dbReference type="Proteomes" id="UP001165492">
    <property type="component" value="Unassembled WGS sequence"/>
</dbReference>
<feature type="domain" description="AB hydrolase-1" evidence="1">
    <location>
        <begin position="23"/>
        <end position="273"/>
    </location>
</feature>
<dbReference type="SUPFAM" id="SSF53474">
    <property type="entry name" value="alpha/beta-Hydrolases"/>
    <property type="match status" value="1"/>
</dbReference>
<dbReference type="PANTHER" id="PTHR43433">
    <property type="entry name" value="HYDROLASE, ALPHA/BETA FOLD FAMILY PROTEIN"/>
    <property type="match status" value="1"/>
</dbReference>
<dbReference type="Gene3D" id="3.40.50.1820">
    <property type="entry name" value="alpha/beta hydrolase"/>
    <property type="match status" value="1"/>
</dbReference>
<dbReference type="InterPro" id="IPR050471">
    <property type="entry name" value="AB_hydrolase"/>
</dbReference>
<dbReference type="InterPro" id="IPR000073">
    <property type="entry name" value="AB_hydrolase_1"/>
</dbReference>
<dbReference type="InterPro" id="IPR029058">
    <property type="entry name" value="AB_hydrolase_fold"/>
</dbReference>
<dbReference type="GO" id="GO:0016787">
    <property type="term" value="F:hydrolase activity"/>
    <property type="evidence" value="ECO:0007669"/>
    <property type="project" value="UniProtKB-KW"/>
</dbReference>
<evidence type="ECO:0000313" key="2">
    <source>
        <dbReference type="EMBL" id="MCC5468143.1"/>
    </source>
</evidence>
<protein>
    <submittedName>
        <fullName evidence="2">Alpha/beta fold hydrolase</fullName>
    </submittedName>
</protein>
<keyword evidence="2" id="KW-0378">Hydrolase</keyword>
<sequence>MPNVTANGIQIEYDTFGDRSSSALLLIAGNGAQLLFWDAEFCELLAKTGFFVIRFDNRDAGLSTKFDEAGVPDIMAAIKAAMEGKHVAAAYSLDDMVDDCVGLLDALHIEKAHICGASMGGMIAQVISYRHPQRVLSLTSIMSNTGNPNLPQGKPDAIAAIVAPPPTERKAYIEHNMNVWRKIWSPGFPFEEKRARTYLEKSYDRSYYPQGMARQNMAILSCGDRTASLSSIKAPTLVIHGSGDPLIPVEAGKDTARVIPGANLLIIDGMGHDLPTGVWREIVTAISRHIKQACLRSSQRSNNI</sequence>
<dbReference type="EMBL" id="JAJHJB010000050">
    <property type="protein sequence ID" value="MCC5468143.1"/>
    <property type="molecule type" value="Genomic_DNA"/>
</dbReference>
<dbReference type="PANTHER" id="PTHR43433:SF5">
    <property type="entry name" value="AB HYDROLASE-1 DOMAIN-CONTAINING PROTEIN"/>
    <property type="match status" value="1"/>
</dbReference>
<proteinExistence type="predicted"/>